<dbReference type="PROSITE" id="PS51253">
    <property type="entry name" value="HTH_CENPB"/>
    <property type="match status" value="1"/>
</dbReference>
<evidence type="ECO:0000313" key="7">
    <source>
        <dbReference type="Proteomes" id="UP000001646"/>
    </source>
</evidence>
<dbReference type="Bgee" id="ENSACAG00000029238">
    <property type="expression patterns" value="Expressed in forelimb bud and 13 other cell types or tissues"/>
</dbReference>
<dbReference type="InParanoid" id="R4GBZ0"/>
<keyword evidence="3" id="KW-0238">DNA-binding</keyword>
<proteinExistence type="inferred from homology"/>
<organism evidence="6 7">
    <name type="scientific">Anolis carolinensis</name>
    <name type="common">Green anole</name>
    <name type="synonym">American chameleon</name>
    <dbReference type="NCBI Taxonomy" id="28377"/>
    <lineage>
        <taxon>Eukaryota</taxon>
        <taxon>Metazoa</taxon>
        <taxon>Chordata</taxon>
        <taxon>Craniata</taxon>
        <taxon>Vertebrata</taxon>
        <taxon>Euteleostomi</taxon>
        <taxon>Lepidosauria</taxon>
        <taxon>Squamata</taxon>
        <taxon>Bifurcata</taxon>
        <taxon>Unidentata</taxon>
        <taxon>Episquamata</taxon>
        <taxon>Toxicofera</taxon>
        <taxon>Iguania</taxon>
        <taxon>Dactyloidae</taxon>
        <taxon>Anolis</taxon>
    </lineage>
</organism>
<dbReference type="SMART" id="SM00674">
    <property type="entry name" value="CENPB"/>
    <property type="match status" value="1"/>
</dbReference>
<reference evidence="6" key="2">
    <citation type="submission" date="2025-08" db="UniProtKB">
        <authorList>
            <consortium name="Ensembl"/>
        </authorList>
    </citation>
    <scope>IDENTIFICATION</scope>
</reference>
<keyword evidence="4" id="KW-0539">Nucleus</keyword>
<evidence type="ECO:0000256" key="2">
    <source>
        <dbReference type="ARBA" id="ARBA00010881"/>
    </source>
</evidence>
<protein>
    <recommendedName>
        <fullName evidence="5">HTH CENPB-type domain-containing protein</fullName>
    </recommendedName>
</protein>
<dbReference type="InterPro" id="IPR036388">
    <property type="entry name" value="WH-like_DNA-bd_sf"/>
</dbReference>
<gene>
    <name evidence="6" type="primary">LOC100562478</name>
</gene>
<dbReference type="AlphaFoldDB" id="R4GBZ0"/>
<dbReference type="InterPro" id="IPR007889">
    <property type="entry name" value="HTH_Psq"/>
</dbReference>
<dbReference type="InterPro" id="IPR009057">
    <property type="entry name" value="Homeodomain-like_sf"/>
</dbReference>
<dbReference type="GeneTree" id="ENSGT00940000154420"/>
<sequence length="679" mass="77900">MMEQQKKRTVTLKGLEKVEAPIDYSNTKIKIEEEEEPCIVNRQDSEANTVISGFPTVALKIEEEEESWTMDDQDCEQEFHGEIIKMEPEEETWTSPNHNCEQGPRWESIFSTCRKTAACPTTTQVQPHSQTSDGPLPPPNYECPFFYAGMATKRKKVVVSMEQKLEAIKRLDKGEKMKDVADEYGVARVTVGDWKRNRLEIEKWCSSRITDGSLKERKTMKKCDYEKVSEALYVWFTQSRDKGVLISGPILQQKALHFRKEFNEGDPDFTASVGWLDRWKKRYGIRQLSACGEKLSSNYQEMEAFKKRFQDFVETESLTGDQIFNCDETSLDYKMLPNMSLAARTEAAAHGYKRNKERLTILACSNATANHKMDLAMIGKSKNPRALKTISTNALPVKYYNQKSAQMTREIFKDWFFKEFVPSTEKYLKENGLPRKAVLLLDNAPTHPDAEELQDGDIKAMFLPPNATAICQPMDQGILDTLKRNYCRKLLSTMIEEIEEGQDITEKLKRINVKEVAYWAARAWTDVRAPTIARSWMKLLGEDKDEIMERESTDETEEGILPLVHRIPGCENVSSQEVESWMNEDHQYQITDEEIVALINDNGDGEEIDDQASAAEPLRISHEDGVRALEAAMMYIGQQEEATGIDIMMLQRWRDLAAKKQQLSEKQARIAEFLKSSQN</sequence>
<dbReference type="GeneID" id="100562478"/>
<keyword evidence="7" id="KW-1185">Reference proteome</keyword>
<dbReference type="Gene3D" id="3.30.420.10">
    <property type="entry name" value="Ribonuclease H-like superfamily/Ribonuclease H"/>
    <property type="match status" value="1"/>
</dbReference>
<dbReference type="GO" id="GO:0005634">
    <property type="term" value="C:nucleus"/>
    <property type="evidence" value="ECO:0000318"/>
    <property type="project" value="GO_Central"/>
</dbReference>
<dbReference type="eggNOG" id="KOG3105">
    <property type="taxonomic scope" value="Eukaryota"/>
</dbReference>
<dbReference type="Pfam" id="PF03184">
    <property type="entry name" value="DDE_1"/>
    <property type="match status" value="1"/>
</dbReference>
<evidence type="ECO:0000256" key="1">
    <source>
        <dbReference type="ARBA" id="ARBA00004123"/>
    </source>
</evidence>
<dbReference type="SUPFAM" id="SSF46689">
    <property type="entry name" value="Homeodomain-like"/>
    <property type="match status" value="2"/>
</dbReference>
<dbReference type="HOGENOM" id="CLU_018294_1_1_1"/>
<comment type="subcellular location">
    <subcellularLocation>
        <location evidence="1">Nucleus</location>
    </subcellularLocation>
</comment>
<dbReference type="OrthoDB" id="125347at2759"/>
<dbReference type="PANTHER" id="PTHR19303">
    <property type="entry name" value="TRANSPOSON"/>
    <property type="match status" value="1"/>
</dbReference>
<dbReference type="Gene3D" id="1.10.10.60">
    <property type="entry name" value="Homeodomain-like"/>
    <property type="match status" value="1"/>
</dbReference>
<accession>R4GBZ0</accession>
<dbReference type="Pfam" id="PF03221">
    <property type="entry name" value="HTH_Tnp_Tc5"/>
    <property type="match status" value="1"/>
</dbReference>
<dbReference type="GO" id="GO:0003677">
    <property type="term" value="F:DNA binding"/>
    <property type="evidence" value="ECO:0000318"/>
    <property type="project" value="GO_Central"/>
</dbReference>
<dbReference type="Ensembl" id="ENSACAT00000030256.1">
    <property type="protein sequence ID" value="ENSACAP00000022838.1"/>
    <property type="gene ID" value="ENSACAG00000029238.1"/>
</dbReference>
<comment type="similarity">
    <text evidence="2">Belongs to the tigger transposable element derived protein family.</text>
</comment>
<dbReference type="Gene3D" id="1.10.10.10">
    <property type="entry name" value="Winged helix-like DNA-binding domain superfamily/Winged helix DNA-binding domain"/>
    <property type="match status" value="1"/>
</dbReference>
<feature type="domain" description="HTH CENPB-type" evidence="5">
    <location>
        <begin position="216"/>
        <end position="289"/>
    </location>
</feature>
<dbReference type="InterPro" id="IPR004875">
    <property type="entry name" value="DDE_SF_endonuclease_dom"/>
</dbReference>
<dbReference type="KEGG" id="acs:100562478"/>
<dbReference type="InterPro" id="IPR036397">
    <property type="entry name" value="RNaseH_sf"/>
</dbReference>
<evidence type="ECO:0000313" key="6">
    <source>
        <dbReference type="Ensembl" id="ENSACAP00000022838.1"/>
    </source>
</evidence>
<dbReference type="InterPro" id="IPR050863">
    <property type="entry name" value="CenT-Element_Derived"/>
</dbReference>
<evidence type="ECO:0000256" key="3">
    <source>
        <dbReference type="ARBA" id="ARBA00023125"/>
    </source>
</evidence>
<reference evidence="6 7" key="1">
    <citation type="submission" date="2009-12" db="EMBL/GenBank/DDBJ databases">
        <title>The Genome Sequence of Anolis carolinensis (Green Anole Lizard).</title>
        <authorList>
            <consortium name="The Genome Sequencing Platform"/>
            <person name="Di Palma F."/>
            <person name="Alfoldi J."/>
            <person name="Heiman D."/>
            <person name="Young S."/>
            <person name="Grabherr M."/>
            <person name="Johnson J."/>
            <person name="Lander E.S."/>
            <person name="Lindblad-Toh K."/>
        </authorList>
    </citation>
    <scope>NUCLEOTIDE SEQUENCE [LARGE SCALE GENOMIC DNA]</scope>
    <source>
        <strain evidence="6 7">JBL SC #1</strain>
    </source>
</reference>
<dbReference type="Pfam" id="PF04218">
    <property type="entry name" value="CENP-B_N"/>
    <property type="match status" value="1"/>
</dbReference>
<dbReference type="Proteomes" id="UP000001646">
    <property type="component" value="Chromosome 2"/>
</dbReference>
<evidence type="ECO:0000259" key="5">
    <source>
        <dbReference type="PROSITE" id="PS51253"/>
    </source>
</evidence>
<reference evidence="6" key="3">
    <citation type="submission" date="2025-09" db="UniProtKB">
        <authorList>
            <consortium name="Ensembl"/>
        </authorList>
    </citation>
    <scope>IDENTIFICATION</scope>
</reference>
<evidence type="ECO:0000256" key="4">
    <source>
        <dbReference type="ARBA" id="ARBA00023242"/>
    </source>
</evidence>
<dbReference type="InterPro" id="IPR006600">
    <property type="entry name" value="HTH_CenpB_DNA-bd_dom"/>
</dbReference>
<name>R4GBZ0_ANOCA</name>
<dbReference type="PANTHER" id="PTHR19303:SF16">
    <property type="entry name" value="JERKY PROTEIN HOMOLOG-LIKE"/>
    <property type="match status" value="1"/>
</dbReference>